<reference evidence="1 2" key="1">
    <citation type="submission" date="2018-11" db="EMBL/GenBank/DDBJ databases">
        <authorList>
            <consortium name="Pathogen Informatics"/>
        </authorList>
    </citation>
    <scope>NUCLEOTIDE SEQUENCE [LARGE SCALE GENOMIC DNA]</scope>
</reference>
<dbReference type="Proteomes" id="UP000270094">
    <property type="component" value="Unassembled WGS sequence"/>
</dbReference>
<evidence type="ECO:0000313" key="1">
    <source>
        <dbReference type="EMBL" id="VDM81388.1"/>
    </source>
</evidence>
<protein>
    <submittedName>
        <fullName evidence="1">Uncharacterized protein</fullName>
    </submittedName>
</protein>
<dbReference type="EMBL" id="UYYB01112661">
    <property type="protein sequence ID" value="VDM81388.1"/>
    <property type="molecule type" value="Genomic_DNA"/>
</dbReference>
<gene>
    <name evidence="1" type="ORF">SVUK_LOCUS16386</name>
</gene>
<proteinExistence type="predicted"/>
<name>A0A3P7LQ80_STRVU</name>
<accession>A0A3P7LQ80</accession>
<dbReference type="AlphaFoldDB" id="A0A3P7LQ80"/>
<evidence type="ECO:0000313" key="2">
    <source>
        <dbReference type="Proteomes" id="UP000270094"/>
    </source>
</evidence>
<keyword evidence="2" id="KW-1185">Reference proteome</keyword>
<organism evidence="1 2">
    <name type="scientific">Strongylus vulgaris</name>
    <name type="common">Blood worm</name>
    <dbReference type="NCBI Taxonomy" id="40348"/>
    <lineage>
        <taxon>Eukaryota</taxon>
        <taxon>Metazoa</taxon>
        <taxon>Ecdysozoa</taxon>
        <taxon>Nematoda</taxon>
        <taxon>Chromadorea</taxon>
        <taxon>Rhabditida</taxon>
        <taxon>Rhabditina</taxon>
        <taxon>Rhabditomorpha</taxon>
        <taxon>Strongyloidea</taxon>
        <taxon>Strongylidae</taxon>
        <taxon>Strongylus</taxon>
    </lineage>
</organism>
<sequence>MVLLFDERRFCADGRRPLRDKRPDSHKQSAAAAAVAAIIAERPDDRRRDERRSVVLCGVLSSSVDKSVRDPLAARECASATASCTDRR</sequence>